<feature type="transmembrane region" description="Helical" evidence="10">
    <location>
        <begin position="31"/>
        <end position="52"/>
    </location>
</feature>
<dbReference type="PANTHER" id="PTHR10489:SF954">
    <property type="entry name" value="G PROTEIN-COUPLED RECEPTOR 25"/>
    <property type="match status" value="1"/>
</dbReference>
<evidence type="ECO:0000256" key="9">
    <source>
        <dbReference type="SAM" id="MobiDB-lite"/>
    </source>
</evidence>
<dbReference type="AlphaFoldDB" id="A0A7M4FTF5"/>
<protein>
    <submittedName>
        <fullName evidence="12">G protein-coupled receptor 25</fullName>
    </submittedName>
</protein>
<keyword evidence="6 8" id="KW-0675">Receptor</keyword>
<feature type="domain" description="G-protein coupled receptors family 1 profile" evidence="11">
    <location>
        <begin position="43"/>
        <end position="294"/>
    </location>
</feature>
<keyword evidence="7 8" id="KW-0807">Transducer</keyword>
<feature type="transmembrane region" description="Helical" evidence="10">
    <location>
        <begin position="64"/>
        <end position="84"/>
    </location>
</feature>
<feature type="transmembrane region" description="Helical" evidence="10">
    <location>
        <begin position="228"/>
        <end position="251"/>
    </location>
</feature>
<evidence type="ECO:0000313" key="13">
    <source>
        <dbReference type="Proteomes" id="UP000594220"/>
    </source>
</evidence>
<organism evidence="12 13">
    <name type="scientific">Crocodylus porosus</name>
    <name type="common">Saltwater crocodile</name>
    <name type="synonym">Estuarine crocodile</name>
    <dbReference type="NCBI Taxonomy" id="8502"/>
    <lineage>
        <taxon>Eukaryota</taxon>
        <taxon>Metazoa</taxon>
        <taxon>Chordata</taxon>
        <taxon>Craniata</taxon>
        <taxon>Vertebrata</taxon>
        <taxon>Euteleostomi</taxon>
        <taxon>Archelosauria</taxon>
        <taxon>Archosauria</taxon>
        <taxon>Crocodylia</taxon>
        <taxon>Longirostres</taxon>
        <taxon>Crocodylidae</taxon>
        <taxon>Crocodylus</taxon>
    </lineage>
</organism>
<feature type="transmembrane region" description="Helical" evidence="10">
    <location>
        <begin position="104"/>
        <end position="122"/>
    </location>
</feature>
<evidence type="ECO:0000256" key="1">
    <source>
        <dbReference type="ARBA" id="ARBA00004141"/>
    </source>
</evidence>
<dbReference type="Ensembl" id="ENSCPRT00005007280.1">
    <property type="protein sequence ID" value="ENSCPRP00005006206.1"/>
    <property type="gene ID" value="ENSCPRG00005004441.1"/>
</dbReference>
<dbReference type="GO" id="GO:0007204">
    <property type="term" value="P:positive regulation of cytosolic calcium ion concentration"/>
    <property type="evidence" value="ECO:0007669"/>
    <property type="project" value="TreeGrafter"/>
</dbReference>
<keyword evidence="3 10" id="KW-1133">Transmembrane helix</keyword>
<comment type="subcellular location">
    <subcellularLocation>
        <location evidence="1">Membrane</location>
        <topology evidence="1">Multi-pass membrane protein</topology>
    </subcellularLocation>
</comment>
<dbReference type="GO" id="GO:0048247">
    <property type="term" value="P:lymphocyte chemotaxis"/>
    <property type="evidence" value="ECO:0007669"/>
    <property type="project" value="Ensembl"/>
</dbReference>
<dbReference type="GO" id="GO:0097021">
    <property type="term" value="P:lymphocyte migration into lymphoid organs"/>
    <property type="evidence" value="ECO:0007669"/>
    <property type="project" value="Ensembl"/>
</dbReference>
<feature type="transmembrane region" description="Helical" evidence="10">
    <location>
        <begin position="143"/>
        <end position="165"/>
    </location>
</feature>
<dbReference type="PROSITE" id="PS00237">
    <property type="entry name" value="G_PROTEIN_RECEP_F1_1"/>
    <property type="match status" value="1"/>
</dbReference>
<evidence type="ECO:0000256" key="4">
    <source>
        <dbReference type="ARBA" id="ARBA00023040"/>
    </source>
</evidence>
<dbReference type="GO" id="GO:0019957">
    <property type="term" value="F:C-C chemokine binding"/>
    <property type="evidence" value="ECO:0007669"/>
    <property type="project" value="TreeGrafter"/>
</dbReference>
<reference evidence="12" key="2">
    <citation type="submission" date="2025-09" db="UniProtKB">
        <authorList>
            <consortium name="Ensembl"/>
        </authorList>
    </citation>
    <scope>IDENTIFICATION</scope>
</reference>
<dbReference type="GO" id="GO:0016493">
    <property type="term" value="F:C-C chemokine receptor activity"/>
    <property type="evidence" value="ECO:0007669"/>
    <property type="project" value="TreeGrafter"/>
</dbReference>
<name>A0A7M4FTF5_CROPO</name>
<sequence>FEPESLLNNYYEWGDLCQQQKLHFAQVYIPILYFFAFLIGFIGNLFVIVLMAMKKGNKRMVDNFVLNLAVADLVFVCTLPLWALSAAHNNHWYFGESLCKVSSYIISVNRCSSILFLTGMGVERYLVVTKRVHSKSSMTKKCIFTTCGCIWAVALLLGIPSLLYRKLNASDKFCQDEDSSVYRKYNLALLVLTFLLPLGVILFCYCSICIKLLSHISMGKGTKNSLKIIFTIISTFICSWLPFNAFKAFLILSSPSELNQEASVSCSAQTFIKWGLSLSTCLAFMNSCINPIIYAFMDHHFRRRGLPGRGTAPSDRLPLAPPSPLTVQAGIPLSLPSQQQDLSRDPPLPQATASGHAPCAS</sequence>
<gene>
    <name evidence="12" type="primary">GPR25</name>
</gene>
<dbReference type="InterPro" id="IPR017452">
    <property type="entry name" value="GPCR_Rhodpsn_7TM"/>
</dbReference>
<keyword evidence="2 8" id="KW-0812">Transmembrane</keyword>
<dbReference type="GO" id="GO:0019722">
    <property type="term" value="P:calcium-mediated signaling"/>
    <property type="evidence" value="ECO:0007669"/>
    <property type="project" value="TreeGrafter"/>
</dbReference>
<reference evidence="12" key="1">
    <citation type="submission" date="2025-08" db="UniProtKB">
        <authorList>
            <consortium name="Ensembl"/>
        </authorList>
    </citation>
    <scope>IDENTIFICATION</scope>
</reference>
<evidence type="ECO:0000256" key="2">
    <source>
        <dbReference type="ARBA" id="ARBA00022692"/>
    </source>
</evidence>
<evidence type="ECO:0000256" key="7">
    <source>
        <dbReference type="ARBA" id="ARBA00023224"/>
    </source>
</evidence>
<evidence type="ECO:0000256" key="8">
    <source>
        <dbReference type="RuleBase" id="RU000688"/>
    </source>
</evidence>
<dbReference type="PROSITE" id="PS50262">
    <property type="entry name" value="G_PROTEIN_RECEP_F1_2"/>
    <property type="match status" value="1"/>
</dbReference>
<evidence type="ECO:0000313" key="12">
    <source>
        <dbReference type="Ensembl" id="ENSCPRP00005006206.1"/>
    </source>
</evidence>
<keyword evidence="5 10" id="KW-0472">Membrane</keyword>
<accession>A0A7M4FTF5</accession>
<dbReference type="Proteomes" id="UP000594220">
    <property type="component" value="Unplaced"/>
</dbReference>
<dbReference type="PANTHER" id="PTHR10489">
    <property type="entry name" value="CELL ADHESION MOLECULE"/>
    <property type="match status" value="1"/>
</dbReference>
<comment type="similarity">
    <text evidence="8">Belongs to the G-protein coupled receptor 1 family.</text>
</comment>
<dbReference type="GO" id="GO:0016494">
    <property type="term" value="F:C-X-C chemokine receptor activity"/>
    <property type="evidence" value="ECO:0007669"/>
    <property type="project" value="Ensembl"/>
</dbReference>
<feature type="region of interest" description="Disordered" evidence="9">
    <location>
        <begin position="336"/>
        <end position="361"/>
    </location>
</feature>
<evidence type="ECO:0000256" key="3">
    <source>
        <dbReference type="ARBA" id="ARBA00022989"/>
    </source>
</evidence>
<dbReference type="SUPFAM" id="SSF81321">
    <property type="entry name" value="Family A G protein-coupled receptor-like"/>
    <property type="match status" value="1"/>
</dbReference>
<dbReference type="PRINTS" id="PR00237">
    <property type="entry name" value="GPCRRHODOPSN"/>
</dbReference>
<keyword evidence="13" id="KW-1185">Reference proteome</keyword>
<dbReference type="Pfam" id="PF00001">
    <property type="entry name" value="7tm_1"/>
    <property type="match status" value="1"/>
</dbReference>
<proteinExistence type="inferred from homology"/>
<dbReference type="GeneTree" id="ENSGT01130000278303"/>
<dbReference type="OMA" id="IYVFMDQ"/>
<keyword evidence="4 8" id="KW-0297">G-protein coupled receptor</keyword>
<evidence type="ECO:0000256" key="6">
    <source>
        <dbReference type="ARBA" id="ARBA00023170"/>
    </source>
</evidence>
<dbReference type="InterPro" id="IPR050119">
    <property type="entry name" value="CCR1-9-like"/>
</dbReference>
<dbReference type="Gene3D" id="1.20.1070.10">
    <property type="entry name" value="Rhodopsin 7-helix transmembrane proteins"/>
    <property type="match status" value="1"/>
</dbReference>
<evidence type="ECO:0000256" key="5">
    <source>
        <dbReference type="ARBA" id="ARBA00023136"/>
    </source>
</evidence>
<feature type="transmembrane region" description="Helical" evidence="10">
    <location>
        <begin position="271"/>
        <end position="296"/>
    </location>
</feature>
<dbReference type="InterPro" id="IPR000276">
    <property type="entry name" value="GPCR_Rhodpsn"/>
</dbReference>
<dbReference type="GO" id="GO:0009897">
    <property type="term" value="C:external side of plasma membrane"/>
    <property type="evidence" value="ECO:0007669"/>
    <property type="project" value="TreeGrafter"/>
</dbReference>
<dbReference type="GO" id="GO:0006955">
    <property type="term" value="P:immune response"/>
    <property type="evidence" value="ECO:0007669"/>
    <property type="project" value="TreeGrafter"/>
</dbReference>
<evidence type="ECO:0000256" key="10">
    <source>
        <dbReference type="SAM" id="Phobius"/>
    </source>
</evidence>
<feature type="transmembrane region" description="Helical" evidence="10">
    <location>
        <begin position="185"/>
        <end position="208"/>
    </location>
</feature>
<evidence type="ECO:0000259" key="11">
    <source>
        <dbReference type="PROSITE" id="PS50262"/>
    </source>
</evidence>